<feature type="transmembrane region" description="Helical" evidence="27">
    <location>
        <begin position="310"/>
        <end position="332"/>
    </location>
</feature>
<feature type="transmembrane region" description="Helical" evidence="27">
    <location>
        <begin position="248"/>
        <end position="271"/>
    </location>
</feature>
<feature type="region of interest" description="Disordered" evidence="28">
    <location>
        <begin position="375"/>
        <end position="397"/>
    </location>
</feature>
<dbReference type="NCBIfam" id="TIGR00860">
    <property type="entry name" value="LIC"/>
    <property type="match status" value="1"/>
</dbReference>
<protein>
    <recommendedName>
        <fullName evidence="23">5-hydroxytryptamine receptor 3A</fullName>
    </recommendedName>
    <alternativeName>
        <fullName evidence="25">5-hydroxytryptamine receptor 3</fullName>
    </alternativeName>
    <alternativeName>
        <fullName evidence="24">Serotonin receptor 3A</fullName>
    </alternativeName>
    <alternativeName>
        <fullName evidence="26">Serotonin-gated ion channel receptor</fullName>
    </alternativeName>
</protein>
<reference evidence="31" key="2">
    <citation type="submission" date="2025-08" db="UniProtKB">
        <authorList>
            <consortium name="Ensembl"/>
        </authorList>
    </citation>
    <scope>IDENTIFICATION</scope>
</reference>
<evidence type="ECO:0000256" key="7">
    <source>
        <dbReference type="ARBA" id="ARBA00023065"/>
    </source>
</evidence>
<dbReference type="PANTHER" id="PTHR18945">
    <property type="entry name" value="NEUROTRANSMITTER GATED ION CHANNEL"/>
    <property type="match status" value="1"/>
</dbReference>
<evidence type="ECO:0000256" key="17">
    <source>
        <dbReference type="ARBA" id="ARBA00034430"/>
    </source>
</evidence>
<evidence type="ECO:0000256" key="28">
    <source>
        <dbReference type="SAM" id="MobiDB-lite"/>
    </source>
</evidence>
<feature type="transmembrane region" description="Helical" evidence="27">
    <location>
        <begin position="459"/>
        <end position="482"/>
    </location>
</feature>
<evidence type="ECO:0000256" key="23">
    <source>
        <dbReference type="ARBA" id="ARBA00068982"/>
    </source>
</evidence>
<keyword evidence="4 27" id="KW-0732">Signal</keyword>
<comment type="function">
    <text evidence="20">Forms serotonin (5-hydroxytryptamine/5-HT3)-activated cation-selective channel complexes, which when activated cause fast, depolarizing responses in neurons.</text>
</comment>
<dbReference type="GO" id="GO:0045211">
    <property type="term" value="C:postsynaptic membrane"/>
    <property type="evidence" value="ECO:0007669"/>
    <property type="project" value="UniProtKB-SubCell"/>
</dbReference>
<dbReference type="GO" id="GO:0004888">
    <property type="term" value="F:transmembrane signaling receptor activity"/>
    <property type="evidence" value="ECO:0007669"/>
    <property type="project" value="InterPro"/>
</dbReference>
<dbReference type="InterPro" id="IPR038050">
    <property type="entry name" value="Neuro_actylchol_rec"/>
</dbReference>
<dbReference type="GO" id="GO:0005230">
    <property type="term" value="F:extracellular ligand-gated monoatomic ion channel activity"/>
    <property type="evidence" value="ECO:0007669"/>
    <property type="project" value="InterPro"/>
</dbReference>
<feature type="signal peptide" evidence="27">
    <location>
        <begin position="1"/>
        <end position="19"/>
    </location>
</feature>
<dbReference type="FunFam" id="1.20.58.390:FF:000020">
    <property type="entry name" value="5-hydroxytryptamine (serotonin) receptor 3A"/>
    <property type="match status" value="1"/>
</dbReference>
<dbReference type="PRINTS" id="PR01709">
    <property type="entry name" value="5HT3ARECEPTR"/>
</dbReference>
<dbReference type="STRING" id="99883.ENSTNIP00000009963"/>
<evidence type="ECO:0000256" key="3">
    <source>
        <dbReference type="ARBA" id="ARBA00022692"/>
    </source>
</evidence>
<comment type="similarity">
    <text evidence="21">Belongs to the ligand-gated ion channel (TC 1.A.9) family. 5-hydroxytryptamine receptor (TC 1.A.9.2) subfamily. HTR3A sub-subfamily.</text>
</comment>
<keyword evidence="13" id="KW-1071">Ligand-gated ion channel</keyword>
<evidence type="ECO:0000256" key="20">
    <source>
        <dbReference type="ARBA" id="ARBA00037540"/>
    </source>
</evidence>
<keyword evidence="3 27" id="KW-0812">Transmembrane</keyword>
<keyword evidence="6" id="KW-0770">Synapse</keyword>
<dbReference type="InterPro" id="IPR006029">
    <property type="entry name" value="Neurotrans-gated_channel_TM"/>
</dbReference>
<accession>H3CNY0</accession>
<evidence type="ECO:0000256" key="13">
    <source>
        <dbReference type="ARBA" id="ARBA00023286"/>
    </source>
</evidence>
<dbReference type="CDD" id="cd19063">
    <property type="entry name" value="LGIC_TM_5-HT3"/>
    <property type="match status" value="1"/>
</dbReference>
<dbReference type="InterPro" id="IPR008133">
    <property type="entry name" value="5HT3_rcpt_A"/>
</dbReference>
<dbReference type="SUPFAM" id="SSF63712">
    <property type="entry name" value="Nicotinic receptor ligand binding domain-like"/>
    <property type="match status" value="1"/>
</dbReference>
<keyword evidence="11" id="KW-0325">Glycoprotein</keyword>
<evidence type="ECO:0000256" key="11">
    <source>
        <dbReference type="ARBA" id="ARBA00023180"/>
    </source>
</evidence>
<evidence type="ECO:0000256" key="24">
    <source>
        <dbReference type="ARBA" id="ARBA00078864"/>
    </source>
</evidence>
<keyword evidence="10" id="KW-0675">Receptor</keyword>
<evidence type="ECO:0000259" key="29">
    <source>
        <dbReference type="Pfam" id="PF02931"/>
    </source>
</evidence>
<dbReference type="InterPro" id="IPR008132">
    <property type="entry name" value="5HT3_rcpt"/>
</dbReference>
<evidence type="ECO:0000256" key="4">
    <source>
        <dbReference type="ARBA" id="ARBA00022729"/>
    </source>
</evidence>
<dbReference type="SUPFAM" id="SSF90112">
    <property type="entry name" value="Neurotransmitter-gated ion-channel transmembrane pore"/>
    <property type="match status" value="1"/>
</dbReference>
<evidence type="ECO:0000259" key="30">
    <source>
        <dbReference type="Pfam" id="PF02932"/>
    </source>
</evidence>
<comment type="catalytic activity">
    <reaction evidence="18">
        <text>Na(+)(in) = Na(+)(out)</text>
        <dbReference type="Rhea" id="RHEA:34963"/>
        <dbReference type="ChEBI" id="CHEBI:29101"/>
    </reaction>
</comment>
<dbReference type="InParanoid" id="H3CNY0"/>
<dbReference type="PROSITE" id="PS00236">
    <property type="entry name" value="NEUROTR_ION_CHANNEL"/>
    <property type="match status" value="1"/>
</dbReference>
<dbReference type="PRINTS" id="PR00252">
    <property type="entry name" value="NRIONCHANNEL"/>
</dbReference>
<feature type="transmembrane region" description="Helical" evidence="27">
    <location>
        <begin position="283"/>
        <end position="304"/>
    </location>
</feature>
<evidence type="ECO:0000256" key="9">
    <source>
        <dbReference type="ARBA" id="ARBA00023157"/>
    </source>
</evidence>
<keyword evidence="2" id="KW-1003">Cell membrane</keyword>
<evidence type="ECO:0000256" key="15">
    <source>
        <dbReference type="ARBA" id="ARBA00034104"/>
    </source>
</evidence>
<comment type="catalytic activity">
    <reaction evidence="19">
        <text>Ca(2+)(in) = Ca(2+)(out)</text>
        <dbReference type="Rhea" id="RHEA:29671"/>
        <dbReference type="ChEBI" id="CHEBI:29108"/>
    </reaction>
</comment>
<keyword evidence="32" id="KW-1185">Reference proteome</keyword>
<dbReference type="Gene3D" id="2.70.170.10">
    <property type="entry name" value="Neurotransmitter-gated ion-channel ligand-binding domain"/>
    <property type="match status" value="1"/>
</dbReference>
<evidence type="ECO:0000256" key="26">
    <source>
        <dbReference type="ARBA" id="ARBA00083210"/>
    </source>
</evidence>
<evidence type="ECO:0000256" key="8">
    <source>
        <dbReference type="ARBA" id="ARBA00023136"/>
    </source>
</evidence>
<feature type="domain" description="Neurotransmitter-gated ion-channel transmembrane" evidence="30">
    <location>
        <begin position="254"/>
        <end position="474"/>
    </location>
</feature>
<dbReference type="Pfam" id="PF02932">
    <property type="entry name" value="Neur_chan_memb"/>
    <property type="match status" value="1"/>
</dbReference>
<keyword evidence="5 27" id="KW-1133">Transmembrane helix</keyword>
<proteinExistence type="inferred from homology"/>
<evidence type="ECO:0000256" key="21">
    <source>
        <dbReference type="ARBA" id="ARBA00061202"/>
    </source>
</evidence>
<keyword evidence="12" id="KW-0628">Postsynaptic cell membrane</keyword>
<evidence type="ECO:0000256" key="19">
    <source>
        <dbReference type="ARBA" id="ARBA00036634"/>
    </source>
</evidence>
<dbReference type="FunFam" id="2.70.170.10:FF:000017">
    <property type="entry name" value="5-hydroxytryptamine receptor 3A"/>
    <property type="match status" value="1"/>
</dbReference>
<evidence type="ECO:0000256" key="1">
    <source>
        <dbReference type="ARBA" id="ARBA00022448"/>
    </source>
</evidence>
<feature type="compositionally biased region" description="Polar residues" evidence="28">
    <location>
        <begin position="385"/>
        <end position="397"/>
    </location>
</feature>
<evidence type="ECO:0000256" key="16">
    <source>
        <dbReference type="ARBA" id="ARBA00034269"/>
    </source>
</evidence>
<evidence type="ECO:0000256" key="22">
    <source>
        <dbReference type="ARBA" id="ARBA00061864"/>
    </source>
</evidence>
<dbReference type="Gene3D" id="1.20.58.390">
    <property type="entry name" value="Neurotransmitter-gated ion-channel transmembrane domain"/>
    <property type="match status" value="1"/>
</dbReference>
<feature type="chain" id="PRO_5022272237" description="5-hydroxytryptamine receptor 3A" evidence="27">
    <location>
        <begin position="20"/>
        <end position="485"/>
    </location>
</feature>
<dbReference type="Proteomes" id="UP000007303">
    <property type="component" value="Unassembled WGS sequence"/>
</dbReference>
<dbReference type="OMA" id="KFFVVIR"/>
<dbReference type="Ensembl" id="ENSTNIT00000010142.1">
    <property type="protein sequence ID" value="ENSTNIP00000009963.1"/>
    <property type="gene ID" value="ENSTNIG00000007161.1"/>
</dbReference>
<dbReference type="GeneTree" id="ENSGT00940000157705"/>
<sequence length="485" mass="55447">MRASPAWTLLLLLLAPTAARGCAVKKSGSSSGRFSNATLVRLSEFLSAGYKKGVRPVKDWRTSTSVAIDLMVYSILNVDEKNQVLTTYVWYRQSWTDEFLVWNPEDFDEVKQVSMPTANVWVPDILINEFVDVGKSPDIPYVYVSHDGLVRNYKPIQVVTACTLNIYNFPFDVQKCSLTFQSWLHTIDDINITLLRSPEELREDKSVFMNQGEWELLHILSKYKSFSVDNDDYYAEMKFHVVIRRRPLFYTVNLLLPSIFLMVMDIVGFYLPPDSGERVSFKITLLLGYSVFLIIVSDTLPATAIGTPLIGVYFVVCMALLVISLTETVLIVRLVHKQDLRPVPDWLKYLVLERAPALFCIHRKHRLCSRLSSQGSDLDRYKDSSYGTSKDGPQQTLSQHEREGGLLRLGLPPHRDPTPPVMSNILREVTAIRSFLEKRDRCREVAKEWLQVGYVLDVLLFRVYLVAVVTYSITLGTLWSVWQVA</sequence>
<dbReference type="PRINTS" id="PR01708">
    <property type="entry name" value="5HT3RECEPTOR"/>
</dbReference>
<evidence type="ECO:0000256" key="25">
    <source>
        <dbReference type="ARBA" id="ARBA00080492"/>
    </source>
</evidence>
<evidence type="ECO:0000256" key="14">
    <source>
        <dbReference type="ARBA" id="ARBA00023303"/>
    </source>
</evidence>
<keyword evidence="8 27" id="KW-0472">Membrane</keyword>
<evidence type="ECO:0000256" key="12">
    <source>
        <dbReference type="ARBA" id="ARBA00023257"/>
    </source>
</evidence>
<reference evidence="31" key="3">
    <citation type="submission" date="2025-09" db="UniProtKB">
        <authorList>
            <consortium name="Ensembl"/>
        </authorList>
    </citation>
    <scope>IDENTIFICATION</scope>
</reference>
<dbReference type="InterPro" id="IPR018000">
    <property type="entry name" value="Neurotransmitter_ion_chnl_CS"/>
</dbReference>
<evidence type="ECO:0000256" key="10">
    <source>
        <dbReference type="ARBA" id="ARBA00023170"/>
    </source>
</evidence>
<dbReference type="InterPro" id="IPR036719">
    <property type="entry name" value="Neuro-gated_channel_TM_sf"/>
</dbReference>
<evidence type="ECO:0000256" key="27">
    <source>
        <dbReference type="RuleBase" id="RU000687"/>
    </source>
</evidence>
<dbReference type="InterPro" id="IPR006201">
    <property type="entry name" value="Neur_channel"/>
</dbReference>
<comment type="catalytic activity">
    <reaction evidence="16">
        <text>Mg(2+)(in) = Mg(2+)(out)</text>
        <dbReference type="Rhea" id="RHEA:29827"/>
        <dbReference type="ChEBI" id="CHEBI:18420"/>
    </reaction>
</comment>
<dbReference type="AlphaFoldDB" id="H3CNY0"/>
<comment type="subunit">
    <text evidence="22">Forms homopentameric as well as heteropentameric serotonin-activated cation-selective channel complexes with HTR3B or HTR3C or HTR3D or HTR3E. The homomeric complex is functional but exhibits low conductance with modified voltage dependence, and decreased agonist and antagonist affinity. Heteropentameric complexes display properties which resemble that of neuronal serotonin-activated channels in vivo. Interacts with RIC3.</text>
</comment>
<dbReference type="Pfam" id="PF02931">
    <property type="entry name" value="Neur_chan_LBD"/>
    <property type="match status" value="1"/>
</dbReference>
<dbReference type="InterPro" id="IPR036734">
    <property type="entry name" value="Neur_chan_lig-bd_sf"/>
</dbReference>
<reference evidence="32" key="1">
    <citation type="journal article" date="2004" name="Nature">
        <title>Genome duplication in the teleost fish Tetraodon nigroviridis reveals the early vertebrate proto-karyotype.</title>
        <authorList>
            <person name="Jaillon O."/>
            <person name="Aury J.-M."/>
            <person name="Brunet F."/>
            <person name="Petit J.-L."/>
            <person name="Stange-Thomann N."/>
            <person name="Mauceli E."/>
            <person name="Bouneau L."/>
            <person name="Fischer C."/>
            <person name="Ozouf-Costaz C."/>
            <person name="Bernot A."/>
            <person name="Nicaud S."/>
            <person name="Jaffe D."/>
            <person name="Fisher S."/>
            <person name="Lutfalla G."/>
            <person name="Dossat C."/>
            <person name="Segurens B."/>
            <person name="Dasilva C."/>
            <person name="Salanoubat M."/>
            <person name="Levy M."/>
            <person name="Boudet N."/>
            <person name="Castellano S."/>
            <person name="Anthouard V."/>
            <person name="Jubin C."/>
            <person name="Castelli V."/>
            <person name="Katinka M."/>
            <person name="Vacherie B."/>
            <person name="Biemont C."/>
            <person name="Skalli Z."/>
            <person name="Cattolico L."/>
            <person name="Poulain J."/>
            <person name="De Berardinis V."/>
            <person name="Cruaud C."/>
            <person name="Duprat S."/>
            <person name="Brottier P."/>
            <person name="Coutanceau J.-P."/>
            <person name="Gouzy J."/>
            <person name="Parra G."/>
            <person name="Lardier G."/>
            <person name="Chapple C."/>
            <person name="McKernan K.J."/>
            <person name="McEwan P."/>
            <person name="Bosak S."/>
            <person name="Kellis M."/>
            <person name="Volff J.-N."/>
            <person name="Guigo R."/>
            <person name="Zody M.C."/>
            <person name="Mesirov J."/>
            <person name="Lindblad-Toh K."/>
            <person name="Birren B."/>
            <person name="Nusbaum C."/>
            <person name="Kahn D."/>
            <person name="Robinson-Rechavi M."/>
            <person name="Laudet V."/>
            <person name="Schachter V."/>
            <person name="Quetier F."/>
            <person name="Saurin W."/>
            <person name="Scarpelli C."/>
            <person name="Wincker P."/>
            <person name="Lander E.S."/>
            <person name="Weissenbach J."/>
            <person name="Roest Crollius H."/>
        </authorList>
    </citation>
    <scope>NUCLEOTIDE SEQUENCE [LARGE SCALE GENOMIC DNA]</scope>
</reference>
<evidence type="ECO:0000256" key="6">
    <source>
        <dbReference type="ARBA" id="ARBA00023018"/>
    </source>
</evidence>
<dbReference type="HOGENOM" id="CLU_018074_5_0_1"/>
<name>H3CNY0_TETNG</name>
<evidence type="ECO:0000313" key="31">
    <source>
        <dbReference type="Ensembl" id="ENSTNIP00000009963.1"/>
    </source>
</evidence>
<dbReference type="InterPro" id="IPR049944">
    <property type="entry name" value="LGIC_TM_5-HT3"/>
</dbReference>
<evidence type="ECO:0000256" key="2">
    <source>
        <dbReference type="ARBA" id="ARBA00022475"/>
    </source>
</evidence>
<dbReference type="InterPro" id="IPR006202">
    <property type="entry name" value="Neur_chan_lig-bd"/>
</dbReference>
<keyword evidence="1 27" id="KW-0813">Transport</keyword>
<keyword evidence="9" id="KW-1015">Disulfide bond</keyword>
<feature type="domain" description="Neurotransmitter-gated ion-channel ligand-binding" evidence="29">
    <location>
        <begin position="41"/>
        <end position="247"/>
    </location>
</feature>
<keyword evidence="14 27" id="KW-0407">Ion channel</keyword>
<evidence type="ECO:0000256" key="5">
    <source>
        <dbReference type="ARBA" id="ARBA00022989"/>
    </source>
</evidence>
<dbReference type="CDD" id="cd19011">
    <property type="entry name" value="LGIC_ECD_5-HT3A"/>
    <property type="match status" value="1"/>
</dbReference>
<evidence type="ECO:0000313" key="32">
    <source>
        <dbReference type="Proteomes" id="UP000007303"/>
    </source>
</evidence>
<comment type="subcellular location">
    <subcellularLocation>
        <location evidence="15">Postsynaptic cell membrane</location>
        <topology evidence="15">Multi-pass membrane protein</topology>
    </subcellularLocation>
</comment>
<keyword evidence="7 27" id="KW-0406">Ion transport</keyword>
<evidence type="ECO:0000256" key="18">
    <source>
        <dbReference type="ARBA" id="ARBA00036239"/>
    </source>
</evidence>
<comment type="catalytic activity">
    <reaction evidence="17">
        <text>K(+)(in) = K(+)(out)</text>
        <dbReference type="Rhea" id="RHEA:29463"/>
        <dbReference type="ChEBI" id="CHEBI:29103"/>
    </reaction>
</comment>
<organism evidence="31 32">
    <name type="scientific">Tetraodon nigroviridis</name>
    <name type="common">Spotted green pufferfish</name>
    <name type="synonym">Chelonodon nigroviridis</name>
    <dbReference type="NCBI Taxonomy" id="99883"/>
    <lineage>
        <taxon>Eukaryota</taxon>
        <taxon>Metazoa</taxon>
        <taxon>Chordata</taxon>
        <taxon>Craniata</taxon>
        <taxon>Vertebrata</taxon>
        <taxon>Euteleostomi</taxon>
        <taxon>Actinopterygii</taxon>
        <taxon>Neopterygii</taxon>
        <taxon>Teleostei</taxon>
        <taxon>Neoteleostei</taxon>
        <taxon>Acanthomorphata</taxon>
        <taxon>Eupercaria</taxon>
        <taxon>Tetraodontiformes</taxon>
        <taxon>Tetradontoidea</taxon>
        <taxon>Tetraodontidae</taxon>
        <taxon>Tetraodon</taxon>
    </lineage>
</organism>